<dbReference type="Gene3D" id="3.40.50.1000">
    <property type="entry name" value="HAD superfamily/HAD-like"/>
    <property type="match status" value="1"/>
</dbReference>
<dbReference type="InterPro" id="IPR006328">
    <property type="entry name" value="2-HAD"/>
</dbReference>
<evidence type="ECO:0000256" key="2">
    <source>
        <dbReference type="ARBA" id="ARBA00022801"/>
    </source>
</evidence>
<comment type="function">
    <text evidence="3">Catalyzes the hydrolytic dehalogenation of small (S)-2-haloalkanoic acids to yield the corresponding (R)-2-hydroxyalkanoic acids.</text>
</comment>
<gene>
    <name evidence="4" type="ORF">ACFQO0_09770</name>
</gene>
<evidence type="ECO:0000256" key="3">
    <source>
        <dbReference type="RuleBase" id="RU368077"/>
    </source>
</evidence>
<dbReference type="PANTHER" id="PTHR43316:SF3">
    <property type="entry name" value="HALOACID DEHALOGENASE, TYPE II (AFU_ORTHOLOGUE AFUA_2G07750)-RELATED"/>
    <property type="match status" value="1"/>
</dbReference>
<dbReference type="InterPro" id="IPR036412">
    <property type="entry name" value="HAD-like_sf"/>
</dbReference>
<dbReference type="InterPro" id="IPR023214">
    <property type="entry name" value="HAD_sf"/>
</dbReference>
<comment type="similarity">
    <text evidence="1 3">Belongs to the HAD-like hydrolase superfamily. S-2-haloalkanoic acid dehalogenase family.</text>
</comment>
<sequence length="232" mass="26048">MKNIQSIVFDLYGTLYDVQSVSTACEEAYPNMGDAIATLWRQKQLEYTWLRSLMDRYVNFENATEDALRYACGHLGLKLDETLHRRLSDAYLRLQPHPDTPGALRRLHDAGFPLGIISNGSTASISQVVENSGLGWAFDQLISVESVQVFKPHSKVYALAESRMGLPRENILFVSSNAWDATAAAHFGFPVCWVNRRNSVFDEMGTRPTYTAPSLQTMADMLVEQHDALRTA</sequence>
<accession>A0ABW2J6J6</accession>
<dbReference type="SFLD" id="SFLDG01135">
    <property type="entry name" value="C1.5.6:_HAD__Beta-PGM__Phospha"/>
    <property type="match status" value="1"/>
</dbReference>
<reference evidence="5" key="1">
    <citation type="journal article" date="2019" name="Int. J. Syst. Evol. Microbiol.">
        <title>The Global Catalogue of Microorganisms (GCM) 10K type strain sequencing project: providing services to taxonomists for standard genome sequencing and annotation.</title>
        <authorList>
            <consortium name="The Broad Institute Genomics Platform"/>
            <consortium name="The Broad Institute Genome Sequencing Center for Infectious Disease"/>
            <person name="Wu L."/>
            <person name="Ma J."/>
        </authorList>
    </citation>
    <scope>NUCLEOTIDE SEQUENCE [LARGE SCALE GENOMIC DNA]</scope>
    <source>
        <strain evidence="5">CCUG 36956</strain>
    </source>
</reference>
<keyword evidence="5" id="KW-1185">Reference proteome</keyword>
<dbReference type="Proteomes" id="UP001596379">
    <property type="component" value="Unassembled WGS sequence"/>
</dbReference>
<dbReference type="RefSeq" id="WP_012078762.1">
    <property type="nucleotide sequence ID" value="NZ_JBHTCC010000002.1"/>
</dbReference>
<dbReference type="EC" id="3.8.1.2" evidence="3"/>
<evidence type="ECO:0000313" key="5">
    <source>
        <dbReference type="Proteomes" id="UP001596379"/>
    </source>
</evidence>
<organism evidence="4 5">
    <name type="scientific">Herminiimonas aquatilis</name>
    <dbReference type="NCBI Taxonomy" id="345342"/>
    <lineage>
        <taxon>Bacteria</taxon>
        <taxon>Pseudomonadati</taxon>
        <taxon>Pseudomonadota</taxon>
        <taxon>Betaproteobacteria</taxon>
        <taxon>Burkholderiales</taxon>
        <taxon>Oxalobacteraceae</taxon>
        <taxon>Herminiimonas</taxon>
    </lineage>
</organism>
<keyword evidence="2 3" id="KW-0378">Hydrolase</keyword>
<dbReference type="SFLD" id="SFLDS00003">
    <property type="entry name" value="Haloacid_Dehalogenase"/>
    <property type="match status" value="1"/>
</dbReference>
<dbReference type="InterPro" id="IPR051540">
    <property type="entry name" value="S-2-haloacid_dehalogenase"/>
</dbReference>
<dbReference type="EMBL" id="JBHTCC010000002">
    <property type="protein sequence ID" value="MFC7298723.1"/>
    <property type="molecule type" value="Genomic_DNA"/>
</dbReference>
<dbReference type="InterPro" id="IPR006439">
    <property type="entry name" value="HAD-SF_hydro_IA"/>
</dbReference>
<comment type="caution">
    <text evidence="4">The sequence shown here is derived from an EMBL/GenBank/DDBJ whole genome shotgun (WGS) entry which is preliminary data.</text>
</comment>
<dbReference type="InterPro" id="IPR023198">
    <property type="entry name" value="PGP-like_dom2"/>
</dbReference>
<dbReference type="NCBIfam" id="TIGR01428">
    <property type="entry name" value="HAD_type_II"/>
    <property type="match status" value="1"/>
</dbReference>
<evidence type="ECO:0000256" key="1">
    <source>
        <dbReference type="ARBA" id="ARBA00008106"/>
    </source>
</evidence>
<dbReference type="PRINTS" id="PR00413">
    <property type="entry name" value="HADHALOGNASE"/>
</dbReference>
<dbReference type="PANTHER" id="PTHR43316">
    <property type="entry name" value="HYDROLASE, HALOACID DELAHOGENASE-RELATED"/>
    <property type="match status" value="1"/>
</dbReference>
<dbReference type="Pfam" id="PF00702">
    <property type="entry name" value="Hydrolase"/>
    <property type="match status" value="1"/>
</dbReference>
<dbReference type="SFLD" id="SFLDF00045">
    <property type="entry name" value="2-haloacid_dehalogenase"/>
    <property type="match status" value="1"/>
</dbReference>
<dbReference type="SFLD" id="SFLDG01129">
    <property type="entry name" value="C1.5:_HAD__Beta-PGM__Phosphata"/>
    <property type="match status" value="1"/>
</dbReference>
<dbReference type="CDD" id="cd02588">
    <property type="entry name" value="HAD_L2-DEX"/>
    <property type="match status" value="1"/>
</dbReference>
<dbReference type="Gene3D" id="1.10.150.240">
    <property type="entry name" value="Putative phosphatase, domain 2"/>
    <property type="match status" value="1"/>
</dbReference>
<evidence type="ECO:0000313" key="4">
    <source>
        <dbReference type="EMBL" id="MFC7298723.1"/>
    </source>
</evidence>
<dbReference type="NCBIfam" id="TIGR01493">
    <property type="entry name" value="HAD-SF-IA-v2"/>
    <property type="match status" value="1"/>
</dbReference>
<protein>
    <recommendedName>
        <fullName evidence="3">(S)-2-haloacid dehalogenase</fullName>
        <ecNumber evidence="3">3.8.1.2</ecNumber>
    </recommendedName>
    <alternativeName>
        <fullName evidence="3">2-haloalkanoic acid dehalogenase</fullName>
    </alternativeName>
    <alternativeName>
        <fullName evidence="3">Halocarboxylic acid halidohydrolase</fullName>
    </alternativeName>
    <alternativeName>
        <fullName evidence="3">L-2-haloacid dehalogenase</fullName>
    </alternativeName>
</protein>
<proteinExistence type="inferred from homology"/>
<comment type="catalytic activity">
    <reaction evidence="3">
        <text>an (S)-2-haloacid + H2O = a (2R)-2-hydroxycarboxylate + a halide anion + H(+)</text>
        <dbReference type="Rhea" id="RHEA:11192"/>
        <dbReference type="ChEBI" id="CHEBI:15377"/>
        <dbReference type="ChEBI" id="CHEBI:15378"/>
        <dbReference type="ChEBI" id="CHEBI:16042"/>
        <dbReference type="ChEBI" id="CHEBI:58314"/>
        <dbReference type="ChEBI" id="CHEBI:137405"/>
        <dbReference type="EC" id="3.8.1.2"/>
    </reaction>
</comment>
<name>A0ABW2J6J6_9BURK</name>
<dbReference type="SUPFAM" id="SSF56784">
    <property type="entry name" value="HAD-like"/>
    <property type="match status" value="1"/>
</dbReference>